<gene>
    <name evidence="1" type="ORF">CL6EHI_c00132</name>
</gene>
<proteinExistence type="predicted"/>
<name>A0A175JVB4_ENTHI</name>
<dbReference type="EMBL" id="BDEQ01000001">
    <property type="protein sequence ID" value="GAT97422.1"/>
    <property type="molecule type" value="Genomic_DNA"/>
</dbReference>
<accession>A0A175JVB4</accession>
<sequence>MEDQQLNQSFSNNELLNEQIQYLKVQQSELRSLPEGRSVWCRMGAVYLPTTRESTLQVIDYKLHLVTHSSLK</sequence>
<dbReference type="SUPFAM" id="SSF46579">
    <property type="entry name" value="Prefoldin"/>
    <property type="match status" value="1"/>
</dbReference>
<protein>
    <submittedName>
        <fullName evidence="1">Uncharacterized protein</fullName>
    </submittedName>
</protein>
<dbReference type="Proteomes" id="UP000078387">
    <property type="component" value="Unassembled WGS sequence"/>
</dbReference>
<evidence type="ECO:0000313" key="1">
    <source>
        <dbReference type="EMBL" id="GAT97422.1"/>
    </source>
</evidence>
<comment type="caution">
    <text evidence="1">The sequence shown here is derived from an EMBL/GenBank/DDBJ whole genome shotgun (WGS) entry which is preliminary data.</text>
</comment>
<evidence type="ECO:0000313" key="2">
    <source>
        <dbReference type="Proteomes" id="UP000078387"/>
    </source>
</evidence>
<dbReference type="AlphaFoldDB" id="A0A175JVB4"/>
<organism evidence="1 2">
    <name type="scientific">Entamoeba histolytica</name>
    <dbReference type="NCBI Taxonomy" id="5759"/>
    <lineage>
        <taxon>Eukaryota</taxon>
        <taxon>Amoebozoa</taxon>
        <taxon>Evosea</taxon>
        <taxon>Archamoebae</taxon>
        <taxon>Mastigamoebida</taxon>
        <taxon>Entamoebidae</taxon>
        <taxon>Entamoeba</taxon>
    </lineage>
</organism>
<reference evidence="1 2" key="1">
    <citation type="submission" date="2016-05" db="EMBL/GenBank/DDBJ databases">
        <title>First whole genome sequencing of Entamoeba histolytica HM1:IMSS-clone-6.</title>
        <authorList>
            <person name="Mukherjee Avik.K."/>
            <person name="Izumyama S."/>
            <person name="Nakada-Tsukui K."/>
            <person name="Nozaki T."/>
        </authorList>
    </citation>
    <scope>NUCLEOTIDE SEQUENCE [LARGE SCALE GENOMIC DNA]</scope>
    <source>
        <strain evidence="1 2">HM1:IMSS clone 6</strain>
    </source>
</reference>